<keyword evidence="6" id="KW-1185">Reference proteome</keyword>
<evidence type="ECO:0000259" key="4">
    <source>
        <dbReference type="Pfam" id="PF25975"/>
    </source>
</evidence>
<evidence type="ECO:0000259" key="2">
    <source>
        <dbReference type="Pfam" id="PF25954"/>
    </source>
</evidence>
<protein>
    <submittedName>
        <fullName evidence="5">Efflux RND transporter periplasmic adaptor subunit</fullName>
    </submittedName>
</protein>
<dbReference type="PANTHER" id="PTHR30097">
    <property type="entry name" value="CATION EFFLUX SYSTEM PROTEIN CUSB"/>
    <property type="match status" value="1"/>
</dbReference>
<accession>A0ABZ2L8T7</accession>
<dbReference type="RefSeq" id="WP_394837018.1">
    <property type="nucleotide sequence ID" value="NZ_CP089929.1"/>
</dbReference>
<evidence type="ECO:0000313" key="6">
    <source>
        <dbReference type="Proteomes" id="UP001374803"/>
    </source>
</evidence>
<gene>
    <name evidence="5" type="ORF">LVJ94_08930</name>
</gene>
<sequence length="400" mass="42607">MSRLRIGLLWVGALAFAGLLGACHKKKVEEPPEVKPETDVELGPAALQAAGLTSGKPHFVERRASVAVAGILEFLPNRVARVGPIIEGRVVSIRVDPGQHVAAGTVLATLESVEIGKARSDYLASQVKMQYAERERLRQYRLADAGVTTGQSVINAETDRDLANLEIRAAAERLHAVGVRLDDLAQPDAGAGSGRPSTATTLRTPLGGLVLDVNARMGQAVSSTDTLFVVGEIDKVWLIVDVYERDLAKVHPGDEAKATVIAYPDRVFSGRVDYVGGIVDPVRRAVPARIVLDNPDGALRPGMSASAHIFGIVPGAASVDAGTQMVLVVPKGAIQTIDGQEFVFVQKGGGKFNLRPIERGADIGQEVEVRRGLKQDETIVTDGTFVLKSEALREQMGKND</sequence>
<dbReference type="Proteomes" id="UP001374803">
    <property type="component" value="Chromosome"/>
</dbReference>
<organism evidence="5 6">
    <name type="scientific">Pendulispora rubella</name>
    <dbReference type="NCBI Taxonomy" id="2741070"/>
    <lineage>
        <taxon>Bacteria</taxon>
        <taxon>Pseudomonadati</taxon>
        <taxon>Myxococcota</taxon>
        <taxon>Myxococcia</taxon>
        <taxon>Myxococcales</taxon>
        <taxon>Sorangiineae</taxon>
        <taxon>Pendulisporaceae</taxon>
        <taxon>Pendulispora</taxon>
    </lineage>
</organism>
<dbReference type="Pfam" id="PF25975">
    <property type="entry name" value="CzcB_C"/>
    <property type="match status" value="1"/>
</dbReference>
<dbReference type="SUPFAM" id="SSF111369">
    <property type="entry name" value="HlyD-like secretion proteins"/>
    <property type="match status" value="1"/>
</dbReference>
<dbReference type="Gene3D" id="2.40.50.100">
    <property type="match status" value="1"/>
</dbReference>
<dbReference type="Gene3D" id="2.40.420.20">
    <property type="match status" value="1"/>
</dbReference>
<dbReference type="InterPro" id="IPR051909">
    <property type="entry name" value="MFP_Cation_Efflux"/>
</dbReference>
<name>A0ABZ2L8T7_9BACT</name>
<feature type="domain" description="CusB-like beta-barrel" evidence="2">
    <location>
        <begin position="235"/>
        <end position="309"/>
    </location>
</feature>
<dbReference type="Gene3D" id="2.40.30.170">
    <property type="match status" value="1"/>
</dbReference>
<dbReference type="Pfam" id="PF25954">
    <property type="entry name" value="Beta-barrel_RND_2"/>
    <property type="match status" value="1"/>
</dbReference>
<dbReference type="Pfam" id="PF25973">
    <property type="entry name" value="BSH_CzcB"/>
    <property type="match status" value="1"/>
</dbReference>
<evidence type="ECO:0000256" key="1">
    <source>
        <dbReference type="ARBA" id="ARBA00022448"/>
    </source>
</evidence>
<dbReference type="InterPro" id="IPR058649">
    <property type="entry name" value="CzcB_C"/>
</dbReference>
<dbReference type="InterPro" id="IPR058792">
    <property type="entry name" value="Beta-barrel_RND_2"/>
</dbReference>
<feature type="domain" description="CzcB-like C-terminal circularly permuted SH3-like" evidence="4">
    <location>
        <begin position="328"/>
        <end position="388"/>
    </location>
</feature>
<dbReference type="PROSITE" id="PS51257">
    <property type="entry name" value="PROKAR_LIPOPROTEIN"/>
    <property type="match status" value="1"/>
</dbReference>
<dbReference type="InterPro" id="IPR058647">
    <property type="entry name" value="BSH_CzcB-like"/>
</dbReference>
<evidence type="ECO:0000313" key="5">
    <source>
        <dbReference type="EMBL" id="WXB07358.1"/>
    </source>
</evidence>
<reference evidence="5" key="1">
    <citation type="submission" date="2021-12" db="EMBL/GenBank/DDBJ databases">
        <title>Discovery of the Pendulisporaceae a myxobacterial family with distinct sporulation behavior and unique specialized metabolism.</title>
        <authorList>
            <person name="Garcia R."/>
            <person name="Popoff A."/>
            <person name="Bader C.D."/>
            <person name="Loehr J."/>
            <person name="Walesch S."/>
            <person name="Walt C."/>
            <person name="Boldt J."/>
            <person name="Bunk B."/>
            <person name="Haeckl F.J.F.P.J."/>
            <person name="Gunesch A.P."/>
            <person name="Birkelbach J."/>
            <person name="Nuebel U."/>
            <person name="Pietschmann T."/>
            <person name="Bach T."/>
            <person name="Mueller R."/>
        </authorList>
    </citation>
    <scope>NUCLEOTIDE SEQUENCE</scope>
    <source>
        <strain evidence="5">MSr11367</strain>
    </source>
</reference>
<evidence type="ECO:0000259" key="3">
    <source>
        <dbReference type="Pfam" id="PF25973"/>
    </source>
</evidence>
<proteinExistence type="predicted"/>
<keyword evidence="1" id="KW-0813">Transport</keyword>
<dbReference type="EMBL" id="CP089983">
    <property type="protein sequence ID" value="WXB07358.1"/>
    <property type="molecule type" value="Genomic_DNA"/>
</dbReference>
<feature type="domain" description="CzcB-like barrel-sandwich hybrid" evidence="3">
    <location>
        <begin position="78"/>
        <end position="231"/>
    </location>
</feature>
<dbReference type="PANTHER" id="PTHR30097:SF4">
    <property type="entry name" value="SLR6042 PROTEIN"/>
    <property type="match status" value="1"/>
</dbReference>